<comment type="similarity">
    <text evidence="1">Belongs to the protein-tyrosine phosphatase family. Non-receptor class subfamily.</text>
</comment>
<dbReference type="PROSITE" id="PS50055">
    <property type="entry name" value="TYR_PHOSPHATASE_PTP"/>
    <property type="match status" value="1"/>
</dbReference>
<dbReference type="RefSeq" id="XP_002543072.1">
    <property type="nucleotide sequence ID" value="XM_002543026.1"/>
</dbReference>
<dbReference type="InterPro" id="IPR000387">
    <property type="entry name" value="Tyr_Pase_dom"/>
</dbReference>
<dbReference type="Proteomes" id="UP000002058">
    <property type="component" value="Unassembled WGS sequence"/>
</dbReference>
<dbReference type="EMBL" id="CH476615">
    <property type="protein sequence ID" value="EEP77739.1"/>
    <property type="molecule type" value="Genomic_DNA"/>
</dbReference>
<evidence type="ECO:0000256" key="3">
    <source>
        <dbReference type="SAM" id="MobiDB-lite"/>
    </source>
</evidence>
<proteinExistence type="inferred from homology"/>
<dbReference type="InParanoid" id="C4JGS6"/>
<dbReference type="InterPro" id="IPR003595">
    <property type="entry name" value="Tyr_Pase_cat"/>
</dbReference>
<feature type="region of interest" description="Disordered" evidence="3">
    <location>
        <begin position="373"/>
        <end position="398"/>
    </location>
</feature>
<keyword evidence="8" id="KW-1185">Reference proteome</keyword>
<dbReference type="Gene3D" id="3.40.250.10">
    <property type="entry name" value="Rhodanese-like domain"/>
    <property type="match status" value="1"/>
</dbReference>
<dbReference type="OrthoDB" id="6058203at2759"/>
<dbReference type="InterPro" id="IPR036873">
    <property type="entry name" value="Rhodanese-like_dom_sf"/>
</dbReference>
<dbReference type="InterPro" id="IPR050348">
    <property type="entry name" value="Protein-Tyr_Phosphatase"/>
</dbReference>
<sequence length="564" mass="63425">MISSQTCKDLLLCHASVTLILDVRPYPQFSEGRIKGSLNLCIPTTLLKRPSFNTEKIKDTLAGDEKRKFTTWPNRTNIIVYDAGTSLLKDASMLVNVLKKFTNEGWKGEPLILRGGFLQFSAQFPDLIEKGKDPGAAPSTRQPLSIGLTLPGAPSISGGCFIPQSTHSANPMYSNIRQNTELVDGVGQIPVKLPRSLTEQARRSLPLWLSNASDSRDRGKLLSAKFLNIEKAEKARMEEALSDPKTYSSNNNPKASYRIAGIEKGSKNRYNNIYPWEHCRVKLGAEGQGSCDYINASYVKATRSNKLYIATQAPLPSTFNDFWHVVWEQDSRLILMLTAESEGPQVKCHPYWKSATYGPLQVTMMSEYKVPLEAKQTSPLSPNKRTHSRRESTGPHPPDNLYMIIRHLTLIHTSKPFEPMREVTQLQYSNWPDFGTAQPGHLLRVIEEANKLSDASNGRRPGFSLSEPESPNPRKIIVHCSAGCGRTGTFCTVDSVLDMLKRQKKRARGEADWVYRDDIDLIASTVEDFRCQRLSMVQSLKQFVLCYETILEWLASQPEYKDHN</sequence>
<feature type="domain" description="Rhodanese" evidence="6">
    <location>
        <begin position="14"/>
        <end position="129"/>
    </location>
</feature>
<dbReference type="SMART" id="SM00194">
    <property type="entry name" value="PTPc"/>
    <property type="match status" value="1"/>
</dbReference>
<dbReference type="InterPro" id="IPR000242">
    <property type="entry name" value="PTP_cat"/>
</dbReference>
<dbReference type="PROSITE" id="PS50056">
    <property type="entry name" value="TYR_PHOSPHATASE_2"/>
    <property type="match status" value="1"/>
</dbReference>
<dbReference type="GeneID" id="8441960"/>
<dbReference type="PRINTS" id="PR00700">
    <property type="entry name" value="PRTYPHPHTASE"/>
</dbReference>
<evidence type="ECO:0000256" key="2">
    <source>
        <dbReference type="ARBA" id="ARBA00013064"/>
    </source>
</evidence>
<dbReference type="STRING" id="336963.C4JGS6"/>
<dbReference type="SMART" id="SM00450">
    <property type="entry name" value="RHOD"/>
    <property type="match status" value="1"/>
</dbReference>
<evidence type="ECO:0000313" key="8">
    <source>
        <dbReference type="Proteomes" id="UP000002058"/>
    </source>
</evidence>
<dbReference type="CDD" id="cd18533">
    <property type="entry name" value="PTP_fungal"/>
    <property type="match status" value="1"/>
</dbReference>
<dbReference type="AlphaFoldDB" id="C4JGS6"/>
<evidence type="ECO:0000259" key="6">
    <source>
        <dbReference type="PROSITE" id="PS50206"/>
    </source>
</evidence>
<dbReference type="InterPro" id="IPR016130">
    <property type="entry name" value="Tyr_Pase_AS"/>
</dbReference>
<protein>
    <recommendedName>
        <fullName evidence="2">protein-tyrosine-phosphatase</fullName>
        <ecNumber evidence="2">3.1.3.48</ecNumber>
    </recommendedName>
</protein>
<evidence type="ECO:0000256" key="1">
    <source>
        <dbReference type="ARBA" id="ARBA00009649"/>
    </source>
</evidence>
<dbReference type="KEGG" id="ure:UREG_02588"/>
<organism evidence="7 8">
    <name type="scientific">Uncinocarpus reesii (strain UAMH 1704)</name>
    <dbReference type="NCBI Taxonomy" id="336963"/>
    <lineage>
        <taxon>Eukaryota</taxon>
        <taxon>Fungi</taxon>
        <taxon>Dikarya</taxon>
        <taxon>Ascomycota</taxon>
        <taxon>Pezizomycotina</taxon>
        <taxon>Eurotiomycetes</taxon>
        <taxon>Eurotiomycetidae</taxon>
        <taxon>Onygenales</taxon>
        <taxon>Onygenaceae</taxon>
        <taxon>Uncinocarpus</taxon>
    </lineage>
</organism>
<dbReference type="InterPro" id="IPR001763">
    <property type="entry name" value="Rhodanese-like_dom"/>
</dbReference>
<accession>C4JGS6</accession>
<dbReference type="InterPro" id="IPR029021">
    <property type="entry name" value="Prot-tyrosine_phosphatase-like"/>
</dbReference>
<dbReference type="PROSITE" id="PS50206">
    <property type="entry name" value="RHODANESE_3"/>
    <property type="match status" value="1"/>
</dbReference>
<dbReference type="OMA" id="WQQDVRV"/>
<dbReference type="SMART" id="SM00404">
    <property type="entry name" value="PTPc_motif"/>
    <property type="match status" value="1"/>
</dbReference>
<dbReference type="Gene3D" id="3.90.190.10">
    <property type="entry name" value="Protein tyrosine phosphatase superfamily"/>
    <property type="match status" value="1"/>
</dbReference>
<dbReference type="Pfam" id="PF00102">
    <property type="entry name" value="Y_phosphatase"/>
    <property type="match status" value="1"/>
</dbReference>
<dbReference type="VEuPathDB" id="FungiDB:UREG_02588"/>
<dbReference type="Pfam" id="PF00581">
    <property type="entry name" value="Rhodanese"/>
    <property type="match status" value="1"/>
</dbReference>
<dbReference type="SUPFAM" id="SSF52821">
    <property type="entry name" value="Rhodanese/Cell cycle control phosphatase"/>
    <property type="match status" value="1"/>
</dbReference>
<evidence type="ECO:0000313" key="7">
    <source>
        <dbReference type="EMBL" id="EEP77739.1"/>
    </source>
</evidence>
<dbReference type="PANTHER" id="PTHR19134:SF561">
    <property type="entry name" value="PROTEIN TYROSINE PHOSPHATASE 36E, ISOFORM A"/>
    <property type="match status" value="1"/>
</dbReference>
<dbReference type="SUPFAM" id="SSF52799">
    <property type="entry name" value="(Phosphotyrosine protein) phosphatases II"/>
    <property type="match status" value="1"/>
</dbReference>
<dbReference type="PANTHER" id="PTHR19134">
    <property type="entry name" value="RECEPTOR-TYPE TYROSINE-PROTEIN PHOSPHATASE"/>
    <property type="match status" value="1"/>
</dbReference>
<feature type="domain" description="Tyrosine-protein phosphatase" evidence="4">
    <location>
        <begin position="267"/>
        <end position="553"/>
    </location>
</feature>
<dbReference type="EC" id="3.1.3.48" evidence="2"/>
<dbReference type="eggNOG" id="KOG0789">
    <property type="taxonomic scope" value="Eukaryota"/>
</dbReference>
<dbReference type="HOGENOM" id="CLU_001645_11_0_1"/>
<dbReference type="FunCoup" id="C4JGS6">
    <property type="interactions" value="71"/>
</dbReference>
<evidence type="ECO:0000259" key="4">
    <source>
        <dbReference type="PROSITE" id="PS50055"/>
    </source>
</evidence>
<name>C4JGS6_UNCRE</name>
<dbReference type="PROSITE" id="PS00383">
    <property type="entry name" value="TYR_PHOSPHATASE_1"/>
    <property type="match status" value="1"/>
</dbReference>
<feature type="domain" description="Tyrosine specific protein phosphatases" evidence="5">
    <location>
        <begin position="443"/>
        <end position="544"/>
    </location>
</feature>
<dbReference type="CDD" id="cd01446">
    <property type="entry name" value="DSP_MapKP"/>
    <property type="match status" value="1"/>
</dbReference>
<dbReference type="GO" id="GO:0004725">
    <property type="term" value="F:protein tyrosine phosphatase activity"/>
    <property type="evidence" value="ECO:0007669"/>
    <property type="project" value="UniProtKB-EC"/>
</dbReference>
<evidence type="ECO:0000259" key="5">
    <source>
        <dbReference type="PROSITE" id="PS50056"/>
    </source>
</evidence>
<gene>
    <name evidence="7" type="ORF">UREG_02588</name>
</gene>
<reference evidence="8" key="1">
    <citation type="journal article" date="2009" name="Genome Res.">
        <title>Comparative genomic analyses of the human fungal pathogens Coccidioides and their relatives.</title>
        <authorList>
            <person name="Sharpton T.J."/>
            <person name="Stajich J.E."/>
            <person name="Rounsley S.D."/>
            <person name="Gardner M.J."/>
            <person name="Wortman J.R."/>
            <person name="Jordar V.S."/>
            <person name="Maiti R."/>
            <person name="Kodira C.D."/>
            <person name="Neafsey D.E."/>
            <person name="Zeng Q."/>
            <person name="Hung C.-Y."/>
            <person name="McMahan C."/>
            <person name="Muszewska A."/>
            <person name="Grynberg M."/>
            <person name="Mandel M.A."/>
            <person name="Kellner E.M."/>
            <person name="Barker B.M."/>
            <person name="Galgiani J.N."/>
            <person name="Orbach M.J."/>
            <person name="Kirkland T.N."/>
            <person name="Cole G.T."/>
            <person name="Henn M.R."/>
            <person name="Birren B.W."/>
            <person name="Taylor J.W."/>
        </authorList>
    </citation>
    <scope>NUCLEOTIDE SEQUENCE [LARGE SCALE GENOMIC DNA]</scope>
    <source>
        <strain evidence="8">UAMH 1704</strain>
    </source>
</reference>